<protein>
    <submittedName>
        <fullName evidence="1">Uncharacterized protein</fullName>
    </submittedName>
</protein>
<reference evidence="1 2" key="1">
    <citation type="submission" date="2016-06" db="EMBL/GenBank/DDBJ databases">
        <title>Evolution of pathogenesis and genome organization in the Tremellales.</title>
        <authorList>
            <person name="Cuomo C."/>
            <person name="Litvintseva A."/>
            <person name="Heitman J."/>
            <person name="Chen Y."/>
            <person name="Sun S."/>
            <person name="Springer D."/>
            <person name="Dromer F."/>
            <person name="Young S."/>
            <person name="Zeng Q."/>
            <person name="Chapman S."/>
            <person name="Gujja S."/>
            <person name="Saif S."/>
            <person name="Birren B."/>
        </authorList>
    </citation>
    <scope>NUCLEOTIDE SEQUENCE [LARGE SCALE GENOMIC DNA]</scope>
    <source>
        <strain evidence="1 2">CBS 7118</strain>
    </source>
</reference>
<organism evidence="1 2">
    <name type="scientific">Cryptococcus wingfieldii CBS 7118</name>
    <dbReference type="NCBI Taxonomy" id="1295528"/>
    <lineage>
        <taxon>Eukaryota</taxon>
        <taxon>Fungi</taxon>
        <taxon>Dikarya</taxon>
        <taxon>Basidiomycota</taxon>
        <taxon>Agaricomycotina</taxon>
        <taxon>Tremellomycetes</taxon>
        <taxon>Tremellales</taxon>
        <taxon>Cryptococcaceae</taxon>
        <taxon>Cryptococcus</taxon>
    </lineage>
</organism>
<evidence type="ECO:0000313" key="1">
    <source>
        <dbReference type="EMBL" id="ODN93582.1"/>
    </source>
</evidence>
<dbReference type="OrthoDB" id="2576415at2759"/>
<proteinExistence type="predicted"/>
<name>A0A1E3IYE4_9TREE</name>
<accession>A0A1E3IYE4</accession>
<dbReference type="EMBL" id="AWGH01000016">
    <property type="protein sequence ID" value="ODN93582.1"/>
    <property type="molecule type" value="Genomic_DNA"/>
</dbReference>
<gene>
    <name evidence="1" type="ORF">L198_05451</name>
</gene>
<dbReference type="GeneID" id="30194664"/>
<comment type="caution">
    <text evidence="1">The sequence shown here is derived from an EMBL/GenBank/DDBJ whole genome shotgun (WGS) entry which is preliminary data.</text>
</comment>
<evidence type="ECO:0000313" key="2">
    <source>
        <dbReference type="Proteomes" id="UP000094819"/>
    </source>
</evidence>
<dbReference type="Proteomes" id="UP000094819">
    <property type="component" value="Unassembled WGS sequence"/>
</dbReference>
<keyword evidence="2" id="KW-1185">Reference proteome</keyword>
<dbReference type="RefSeq" id="XP_019030687.1">
    <property type="nucleotide sequence ID" value="XM_019177534.1"/>
</dbReference>
<dbReference type="AlphaFoldDB" id="A0A1E3IYE4"/>
<sequence length="173" mass="18540">MDSITETAQREKDVDSTNSAKWKDFALDRVIRRVSKVIEANTARTAAVEGFATERASVVEAMNPVAVRQAAEATVKETGEHSSLCSHHVSQSSFATTSIKSNIVDTLSHEHIFPASSRSLIQQVLEQDLGLTLMEELVNAAQTGMEAQVDKMGDTVNLLAQGGDTIGPNLTGA</sequence>